<keyword evidence="4" id="KW-1185">Reference proteome</keyword>
<proteinExistence type="predicted"/>
<name>A0A811KUH7_9BILA</name>
<dbReference type="Proteomes" id="UP000614601">
    <property type="component" value="Unassembled WGS sequence"/>
</dbReference>
<feature type="signal peptide" evidence="2">
    <location>
        <begin position="1"/>
        <end position="22"/>
    </location>
</feature>
<feature type="chain" id="PRO_5035595109" evidence="2">
    <location>
        <begin position="23"/>
        <end position="121"/>
    </location>
</feature>
<evidence type="ECO:0000313" key="3">
    <source>
        <dbReference type="EMBL" id="CAD5220278.1"/>
    </source>
</evidence>
<comment type="caution">
    <text evidence="3">The sequence shown here is derived from an EMBL/GenBank/DDBJ whole genome shotgun (WGS) entry which is preliminary data.</text>
</comment>
<dbReference type="EMBL" id="CAJFCW020000004">
    <property type="protein sequence ID" value="CAG9113458.1"/>
    <property type="molecule type" value="Genomic_DNA"/>
</dbReference>
<dbReference type="AlphaFoldDB" id="A0A811KUH7"/>
<dbReference type="EMBL" id="CAJFDH010000004">
    <property type="protein sequence ID" value="CAD5220278.1"/>
    <property type="molecule type" value="Genomic_DNA"/>
</dbReference>
<keyword evidence="2" id="KW-0732">Signal</keyword>
<reference evidence="3" key="1">
    <citation type="submission" date="2020-09" db="EMBL/GenBank/DDBJ databases">
        <authorList>
            <person name="Kikuchi T."/>
        </authorList>
    </citation>
    <scope>NUCLEOTIDE SEQUENCE</scope>
    <source>
        <strain evidence="3">SH1</strain>
    </source>
</reference>
<keyword evidence="1" id="KW-0175">Coiled coil</keyword>
<sequence>MHKISRFFSILFFVFLVQLVKPNRNETPVDQVLKTTPAKGSFTSFFYWWFYFSSPERRRLRDAQQRLEELLHPQDELEKRQSVILEKLMEEHKRFKEEAEREAERERLAYEYQKGQGKKEY</sequence>
<protein>
    <submittedName>
        <fullName evidence="3">Uncharacterized protein</fullName>
    </submittedName>
</protein>
<evidence type="ECO:0000256" key="1">
    <source>
        <dbReference type="SAM" id="Coils"/>
    </source>
</evidence>
<organism evidence="3 4">
    <name type="scientific">Bursaphelenchus okinawaensis</name>
    <dbReference type="NCBI Taxonomy" id="465554"/>
    <lineage>
        <taxon>Eukaryota</taxon>
        <taxon>Metazoa</taxon>
        <taxon>Ecdysozoa</taxon>
        <taxon>Nematoda</taxon>
        <taxon>Chromadorea</taxon>
        <taxon>Rhabditida</taxon>
        <taxon>Tylenchina</taxon>
        <taxon>Tylenchomorpha</taxon>
        <taxon>Aphelenchoidea</taxon>
        <taxon>Aphelenchoididae</taxon>
        <taxon>Bursaphelenchus</taxon>
    </lineage>
</organism>
<accession>A0A811KUH7</accession>
<gene>
    <name evidence="3" type="ORF">BOKJ2_LOCUS8864</name>
</gene>
<feature type="coiled-coil region" evidence="1">
    <location>
        <begin position="60"/>
        <end position="109"/>
    </location>
</feature>
<evidence type="ECO:0000313" key="4">
    <source>
        <dbReference type="Proteomes" id="UP000614601"/>
    </source>
</evidence>
<dbReference type="Proteomes" id="UP000783686">
    <property type="component" value="Unassembled WGS sequence"/>
</dbReference>
<evidence type="ECO:0000256" key="2">
    <source>
        <dbReference type="SAM" id="SignalP"/>
    </source>
</evidence>